<dbReference type="Gene3D" id="2.60.300.12">
    <property type="entry name" value="HesB-like domain"/>
    <property type="match status" value="1"/>
</dbReference>
<evidence type="ECO:0000313" key="3">
    <source>
        <dbReference type="Proteomes" id="UP000051804"/>
    </source>
</evidence>
<evidence type="ECO:0000313" key="2">
    <source>
        <dbReference type="EMBL" id="KRK70984.1"/>
    </source>
</evidence>
<dbReference type="InterPro" id="IPR035903">
    <property type="entry name" value="HesB-like_dom_sf"/>
</dbReference>
<reference evidence="2 3" key="1">
    <citation type="journal article" date="2015" name="Genome Announc.">
        <title>Expanding the biotechnology potential of lactobacilli through comparative genomics of 213 strains and associated genera.</title>
        <authorList>
            <person name="Sun Z."/>
            <person name="Harris H.M."/>
            <person name="McCann A."/>
            <person name="Guo C."/>
            <person name="Argimon S."/>
            <person name="Zhang W."/>
            <person name="Yang X."/>
            <person name="Jeffery I.B."/>
            <person name="Cooney J.C."/>
            <person name="Kagawa T.F."/>
            <person name="Liu W."/>
            <person name="Song Y."/>
            <person name="Salvetti E."/>
            <person name="Wrobel A."/>
            <person name="Rasinkangas P."/>
            <person name="Parkhill J."/>
            <person name="Rea M.C."/>
            <person name="O'Sullivan O."/>
            <person name="Ritari J."/>
            <person name="Douillard F.P."/>
            <person name="Paul Ross R."/>
            <person name="Yang R."/>
            <person name="Briner A.E."/>
            <person name="Felis G.E."/>
            <person name="de Vos W.M."/>
            <person name="Barrangou R."/>
            <person name="Klaenhammer T.R."/>
            <person name="Caufield P.W."/>
            <person name="Cui Y."/>
            <person name="Zhang H."/>
            <person name="O'Toole P.W."/>
        </authorList>
    </citation>
    <scope>NUCLEOTIDE SEQUENCE [LARGE SCALE GENOMIC DNA]</scope>
    <source>
        <strain evidence="2 3">JCM 17158</strain>
    </source>
</reference>
<accession>A0A0R1JIF0</accession>
<protein>
    <recommendedName>
        <fullName evidence="1">Core domain-containing protein</fullName>
    </recommendedName>
</protein>
<proteinExistence type="predicted"/>
<dbReference type="EMBL" id="AZDJ01000030">
    <property type="protein sequence ID" value="KRK70984.1"/>
    <property type="molecule type" value="Genomic_DNA"/>
</dbReference>
<gene>
    <name evidence="2" type="ORF">FD02_GL000166</name>
</gene>
<dbReference type="InterPro" id="IPR000361">
    <property type="entry name" value="ATAP_core_dom"/>
</dbReference>
<dbReference type="OrthoDB" id="2361502at2"/>
<organism evidence="2 3">
    <name type="scientific">Lacticaseibacillus nasuensis JCM 17158</name>
    <dbReference type="NCBI Taxonomy" id="1291734"/>
    <lineage>
        <taxon>Bacteria</taxon>
        <taxon>Bacillati</taxon>
        <taxon>Bacillota</taxon>
        <taxon>Bacilli</taxon>
        <taxon>Lactobacillales</taxon>
        <taxon>Lactobacillaceae</taxon>
        <taxon>Lacticaseibacillus</taxon>
    </lineage>
</organism>
<dbReference type="AlphaFoldDB" id="A0A0R1JIF0"/>
<sequence>MELTFDDAAIAKLSPMLGPDRQLLLTFEDGVGPYSQHAMIHMQVQFTLNIIPANVTPADYDVALASNLGPVRIKGYSQEDLDEHLTLRFKANMDVFTLSGDGGLIDGNVGLIDFTQQQK</sequence>
<dbReference type="STRING" id="1291734.FD02_GL000166"/>
<dbReference type="SUPFAM" id="SSF89360">
    <property type="entry name" value="HesB-like domain"/>
    <property type="match status" value="1"/>
</dbReference>
<evidence type="ECO:0000259" key="1">
    <source>
        <dbReference type="Pfam" id="PF01521"/>
    </source>
</evidence>
<feature type="domain" description="Core" evidence="1">
    <location>
        <begin position="1"/>
        <end position="113"/>
    </location>
</feature>
<dbReference type="PATRIC" id="fig|1291734.4.peg.174"/>
<name>A0A0R1JIF0_9LACO</name>
<keyword evidence="3" id="KW-1185">Reference proteome</keyword>
<dbReference type="Pfam" id="PF01521">
    <property type="entry name" value="Fe-S_biosyn"/>
    <property type="match status" value="1"/>
</dbReference>
<dbReference type="Proteomes" id="UP000051804">
    <property type="component" value="Unassembled WGS sequence"/>
</dbReference>
<dbReference type="RefSeq" id="WP_056951639.1">
    <property type="nucleotide sequence ID" value="NZ_AZDJ01000030.1"/>
</dbReference>
<comment type="caution">
    <text evidence="2">The sequence shown here is derived from an EMBL/GenBank/DDBJ whole genome shotgun (WGS) entry which is preliminary data.</text>
</comment>